<sequence length="58" mass="6646">MNWAYTLYAVLLAILSIITGEIVTFVMLGIILITLHNIQNTLKELLELKKRESDDNNQ</sequence>
<keyword evidence="1" id="KW-1133">Transmembrane helix</keyword>
<reference evidence="2 3" key="1">
    <citation type="submission" date="2013-03" db="EMBL/GenBank/DDBJ databases">
        <title>Draft genome sequence of Gracibacillus halophilus YIM-C55.5, a moderately halophilic and thermophilic organism from the Xiaochaidamu salt lake.</title>
        <authorList>
            <person name="Sugumar T."/>
            <person name="Polireddy D.R."/>
            <person name="Antony A."/>
            <person name="Madhava Y.R."/>
            <person name="Sivakumar N."/>
        </authorList>
    </citation>
    <scope>NUCLEOTIDE SEQUENCE [LARGE SCALE GENOMIC DNA]</scope>
    <source>
        <strain evidence="2 3">YIM-C55.5</strain>
    </source>
</reference>
<dbReference type="eggNOG" id="ENOG5033HWE">
    <property type="taxonomic scope" value="Bacteria"/>
</dbReference>
<gene>
    <name evidence="2" type="ORF">J416_15602</name>
</gene>
<keyword evidence="1" id="KW-0472">Membrane</keyword>
<evidence type="ECO:0000256" key="1">
    <source>
        <dbReference type="SAM" id="Phobius"/>
    </source>
</evidence>
<dbReference type="Proteomes" id="UP000012283">
    <property type="component" value="Unassembled WGS sequence"/>
</dbReference>
<dbReference type="RefSeq" id="WP_003475264.1">
    <property type="nucleotide sequence ID" value="NZ_APML01000096.1"/>
</dbReference>
<protein>
    <submittedName>
        <fullName evidence="2">Uncharacterized protein</fullName>
    </submittedName>
</protein>
<name>N4WQP9_9BACI</name>
<comment type="caution">
    <text evidence="2">The sequence shown here is derived from an EMBL/GenBank/DDBJ whole genome shotgun (WGS) entry which is preliminary data.</text>
</comment>
<keyword evidence="3" id="KW-1185">Reference proteome</keyword>
<feature type="transmembrane region" description="Helical" evidence="1">
    <location>
        <begin position="6"/>
        <end position="35"/>
    </location>
</feature>
<dbReference type="PATRIC" id="fig|1308866.3.peg.3139"/>
<proteinExistence type="predicted"/>
<evidence type="ECO:0000313" key="2">
    <source>
        <dbReference type="EMBL" id="ENH95531.1"/>
    </source>
</evidence>
<accession>N4WQP9</accession>
<keyword evidence="1" id="KW-0812">Transmembrane</keyword>
<dbReference type="EMBL" id="APML01000096">
    <property type="protein sequence ID" value="ENH95531.1"/>
    <property type="molecule type" value="Genomic_DNA"/>
</dbReference>
<evidence type="ECO:0000313" key="3">
    <source>
        <dbReference type="Proteomes" id="UP000012283"/>
    </source>
</evidence>
<organism evidence="2 3">
    <name type="scientific">Gracilibacillus halophilus YIM-C55.5</name>
    <dbReference type="NCBI Taxonomy" id="1308866"/>
    <lineage>
        <taxon>Bacteria</taxon>
        <taxon>Bacillati</taxon>
        <taxon>Bacillota</taxon>
        <taxon>Bacilli</taxon>
        <taxon>Bacillales</taxon>
        <taxon>Bacillaceae</taxon>
        <taxon>Gracilibacillus</taxon>
    </lineage>
</organism>
<dbReference type="AlphaFoldDB" id="N4WQP9"/>